<sequence length="355" mass="38130">GSLFGSATQTTTTSTATPILFGGGTTATTATPTLFGSTPAPTATGTLFGKPTTGLFGTPAATATTTATAGGLFGAGATAAAPTTAAGLGGTGTLVSAGVGTSGSLGVGVAGAAASGNPMDGEVPQPIAEAINLLRERIKKNHEKGDEFSMNSSDKCLYMEEKIEELMKMRVKNMEVVHDAEIKANDLLEKMRRDVRAAEQVRRRQNEISKNPHFGRKQTLDYLFGICAEHESTKDLVTKKDLQMHFEHYDRAFKVICVDVCRCKTAVQDVKDAFLERRRRTMPYISNPFEERRPNRFERRSSSETRLVGADAFPSQVTMMKIGEMAKSSTATQQQGLSQKCSENVSFPEAPWAKT</sequence>
<dbReference type="AlphaFoldDB" id="A0A183E6A3"/>
<dbReference type="OrthoDB" id="5786574at2759"/>
<evidence type="ECO:0000313" key="3">
    <source>
        <dbReference type="Proteomes" id="UP000271098"/>
    </source>
</evidence>
<feature type="region of interest" description="Disordered" evidence="1">
    <location>
        <begin position="326"/>
        <end position="355"/>
    </location>
</feature>
<dbReference type="PANTHER" id="PTHR13410">
    <property type="entry name" value="PROTEIN PBDC1"/>
    <property type="match status" value="1"/>
</dbReference>
<evidence type="ECO:0000256" key="1">
    <source>
        <dbReference type="SAM" id="MobiDB-lite"/>
    </source>
</evidence>
<accession>A0A183E6A3</accession>
<dbReference type="WBParaSite" id="GPUH_0001651601-mRNA-1">
    <property type="protein sequence ID" value="GPUH_0001651601-mRNA-1"/>
    <property type="gene ID" value="GPUH_0001651601"/>
</dbReference>
<feature type="compositionally biased region" description="Polar residues" evidence="1">
    <location>
        <begin position="327"/>
        <end position="345"/>
    </location>
</feature>
<organism evidence="4">
    <name type="scientific">Gongylonema pulchrum</name>
    <dbReference type="NCBI Taxonomy" id="637853"/>
    <lineage>
        <taxon>Eukaryota</taxon>
        <taxon>Metazoa</taxon>
        <taxon>Ecdysozoa</taxon>
        <taxon>Nematoda</taxon>
        <taxon>Chromadorea</taxon>
        <taxon>Rhabditida</taxon>
        <taxon>Spirurina</taxon>
        <taxon>Spiruromorpha</taxon>
        <taxon>Spiruroidea</taxon>
        <taxon>Gongylonematidae</taxon>
        <taxon>Gongylonema</taxon>
    </lineage>
</organism>
<reference evidence="4" key="1">
    <citation type="submission" date="2016-06" db="UniProtKB">
        <authorList>
            <consortium name="WormBaseParasite"/>
        </authorList>
    </citation>
    <scope>IDENTIFICATION</scope>
</reference>
<dbReference type="GO" id="GO:0005737">
    <property type="term" value="C:cytoplasm"/>
    <property type="evidence" value="ECO:0007669"/>
    <property type="project" value="TreeGrafter"/>
</dbReference>
<dbReference type="PANTHER" id="PTHR13410:SF9">
    <property type="entry name" value="PROTEIN PBDC1"/>
    <property type="match status" value="1"/>
</dbReference>
<dbReference type="Proteomes" id="UP000271098">
    <property type="component" value="Unassembled WGS sequence"/>
</dbReference>
<protein>
    <submittedName>
        <fullName evidence="4">Nucleoporin p58/p45</fullName>
    </submittedName>
</protein>
<keyword evidence="3" id="KW-1185">Reference proteome</keyword>
<gene>
    <name evidence="2" type="ORF">GPUH_LOCUS16493</name>
</gene>
<proteinExistence type="predicted"/>
<evidence type="ECO:0000313" key="4">
    <source>
        <dbReference type="WBParaSite" id="GPUH_0001651601-mRNA-1"/>
    </source>
</evidence>
<dbReference type="EMBL" id="UYRT01083828">
    <property type="protein sequence ID" value="VDN27998.1"/>
    <property type="molecule type" value="Genomic_DNA"/>
</dbReference>
<dbReference type="InterPro" id="IPR008476">
    <property type="entry name" value="PBDC1_metazoa/fungi"/>
</dbReference>
<reference evidence="2 3" key="2">
    <citation type="submission" date="2018-11" db="EMBL/GenBank/DDBJ databases">
        <authorList>
            <consortium name="Pathogen Informatics"/>
        </authorList>
    </citation>
    <scope>NUCLEOTIDE SEQUENCE [LARGE SCALE GENOMIC DNA]</scope>
</reference>
<evidence type="ECO:0000313" key="2">
    <source>
        <dbReference type="EMBL" id="VDN27998.1"/>
    </source>
</evidence>
<name>A0A183E6A3_9BILA</name>